<dbReference type="Proteomes" id="UP000463983">
    <property type="component" value="Chromosome"/>
</dbReference>
<dbReference type="CDD" id="cd00371">
    <property type="entry name" value="HMA"/>
    <property type="match status" value="1"/>
</dbReference>
<gene>
    <name evidence="3" type="ORF">MICH65_0374</name>
</gene>
<accession>A0A857N538</accession>
<feature type="domain" description="HMA" evidence="2">
    <location>
        <begin position="13"/>
        <end position="79"/>
    </location>
</feature>
<keyword evidence="1" id="KW-0479">Metal-binding</keyword>
<organism evidence="3 4">
    <name type="scientific">Candidatus Chazhemtobacterium aquaticus</name>
    <dbReference type="NCBI Taxonomy" id="2715735"/>
    <lineage>
        <taxon>Bacteria</taxon>
        <taxon>Candidatus Chazhemtobacteraceae</taxon>
        <taxon>Candidatus Chazhemtobacterium</taxon>
    </lineage>
</organism>
<proteinExistence type="predicted"/>
<reference evidence="4" key="1">
    <citation type="journal article" date="2020" name="Microorganisms">
        <title>Complete Genome of a Member of a New Bacterial Lineage in the Microgenomates Group Reveals an Unusual Nucleotide Composition Disparity Between Two Strands of DNA and Limited Metabolic Potential.</title>
        <authorList>
            <person name="Kadnikov V.V."/>
            <person name="Mardanov A.V."/>
            <person name="Beletsky A.V."/>
            <person name="Karnachuk O.V."/>
            <person name="Ravin N.V."/>
        </authorList>
    </citation>
    <scope>NUCLEOTIDE SEQUENCE [LARGE SCALE GENOMIC DNA]</scope>
</reference>
<name>A0A857N538_9BACT</name>
<dbReference type="AlphaFoldDB" id="A0A857N538"/>
<evidence type="ECO:0000259" key="2">
    <source>
        <dbReference type="PROSITE" id="PS50846"/>
    </source>
</evidence>
<dbReference type="Pfam" id="PF00403">
    <property type="entry name" value="HMA"/>
    <property type="match status" value="1"/>
</dbReference>
<dbReference type="GO" id="GO:0046872">
    <property type="term" value="F:metal ion binding"/>
    <property type="evidence" value="ECO:0007669"/>
    <property type="project" value="UniProtKB-KW"/>
</dbReference>
<protein>
    <recommendedName>
        <fullName evidence="2">HMA domain-containing protein</fullName>
    </recommendedName>
</protein>
<dbReference type="Gene3D" id="3.30.70.100">
    <property type="match status" value="1"/>
</dbReference>
<dbReference type="PROSITE" id="PS50846">
    <property type="entry name" value="HMA_2"/>
    <property type="match status" value="1"/>
</dbReference>
<sequence>MFNLFKKKQLDGERLEMEIDDMHCVSCSVNIDGVLEELPGVVEARTSYAKGKTVVVYDKGKVSEKKIKEEIVKLGYKVKP</sequence>
<evidence type="ECO:0000313" key="4">
    <source>
        <dbReference type="Proteomes" id="UP000463983"/>
    </source>
</evidence>
<dbReference type="EMBL" id="CP047901">
    <property type="protein sequence ID" value="QHO63355.1"/>
    <property type="molecule type" value="Genomic_DNA"/>
</dbReference>
<evidence type="ECO:0000313" key="3">
    <source>
        <dbReference type="EMBL" id="QHO63355.1"/>
    </source>
</evidence>
<dbReference type="InterPro" id="IPR036163">
    <property type="entry name" value="HMA_dom_sf"/>
</dbReference>
<keyword evidence="4" id="KW-1185">Reference proteome</keyword>
<dbReference type="RefSeq" id="WP_161931740.1">
    <property type="nucleotide sequence ID" value="NZ_CP047901.1"/>
</dbReference>
<dbReference type="FunFam" id="3.30.70.100:FF:000001">
    <property type="entry name" value="ATPase copper transporting beta"/>
    <property type="match status" value="1"/>
</dbReference>
<dbReference type="SUPFAM" id="SSF55008">
    <property type="entry name" value="HMA, heavy metal-associated domain"/>
    <property type="match status" value="1"/>
</dbReference>
<evidence type="ECO:0000256" key="1">
    <source>
        <dbReference type="ARBA" id="ARBA00022723"/>
    </source>
</evidence>
<dbReference type="KEGG" id="caqa:MICH65_0374"/>
<dbReference type="InterPro" id="IPR006121">
    <property type="entry name" value="HMA_dom"/>
</dbReference>